<dbReference type="PANTHER" id="PTHR37686:SF1">
    <property type="entry name" value="LD36006P"/>
    <property type="match status" value="1"/>
</dbReference>
<gene>
    <name evidence="3" type="ORF">SNE40_023610</name>
</gene>
<dbReference type="InterPro" id="IPR057435">
    <property type="entry name" value="Lips"/>
</dbReference>
<evidence type="ECO:0000256" key="1">
    <source>
        <dbReference type="SAM" id="Coils"/>
    </source>
</evidence>
<proteinExistence type="predicted"/>
<evidence type="ECO:0000313" key="4">
    <source>
        <dbReference type="Proteomes" id="UP001347796"/>
    </source>
</evidence>
<name>A0AAN8FZR6_PATCE</name>
<keyword evidence="1" id="KW-0175">Coiled coil</keyword>
<evidence type="ECO:0000256" key="2">
    <source>
        <dbReference type="SAM" id="Phobius"/>
    </source>
</evidence>
<reference evidence="3 4" key="1">
    <citation type="submission" date="2024-01" db="EMBL/GenBank/DDBJ databases">
        <title>The genome of the rayed Mediterranean limpet Patella caerulea (Linnaeus, 1758).</title>
        <authorList>
            <person name="Anh-Thu Weber A."/>
            <person name="Halstead-Nussloch G."/>
        </authorList>
    </citation>
    <scope>NUCLEOTIDE SEQUENCE [LARGE SCALE GENOMIC DNA]</scope>
    <source>
        <strain evidence="3">AATW-2023a</strain>
        <tissue evidence="3">Whole specimen</tissue>
    </source>
</reference>
<protein>
    <submittedName>
        <fullName evidence="3">Uncharacterized protein</fullName>
    </submittedName>
</protein>
<dbReference type="Proteomes" id="UP001347796">
    <property type="component" value="Unassembled WGS sequence"/>
</dbReference>
<accession>A0AAN8FZR6</accession>
<comment type="caution">
    <text evidence="3">The sequence shown here is derived from an EMBL/GenBank/DDBJ whole genome shotgun (WGS) entry which is preliminary data.</text>
</comment>
<dbReference type="PANTHER" id="PTHR37686">
    <property type="entry name" value="LD36006P"/>
    <property type="match status" value="1"/>
</dbReference>
<keyword evidence="2" id="KW-1133">Transmembrane helix</keyword>
<keyword evidence="2" id="KW-0472">Membrane</keyword>
<organism evidence="3 4">
    <name type="scientific">Patella caerulea</name>
    <name type="common">Rayed Mediterranean limpet</name>
    <dbReference type="NCBI Taxonomy" id="87958"/>
    <lineage>
        <taxon>Eukaryota</taxon>
        <taxon>Metazoa</taxon>
        <taxon>Spiralia</taxon>
        <taxon>Lophotrochozoa</taxon>
        <taxon>Mollusca</taxon>
        <taxon>Gastropoda</taxon>
        <taxon>Patellogastropoda</taxon>
        <taxon>Patelloidea</taxon>
        <taxon>Patellidae</taxon>
        <taxon>Patella</taxon>
    </lineage>
</organism>
<feature type="transmembrane region" description="Helical" evidence="2">
    <location>
        <begin position="661"/>
        <end position="685"/>
    </location>
</feature>
<feature type="transmembrane region" description="Helical" evidence="2">
    <location>
        <begin position="634"/>
        <end position="655"/>
    </location>
</feature>
<feature type="transmembrane region" description="Helical" evidence="2">
    <location>
        <begin position="719"/>
        <end position="741"/>
    </location>
</feature>
<dbReference type="AlphaFoldDB" id="A0AAN8FZR6"/>
<dbReference type="Pfam" id="PF25228">
    <property type="entry name" value="Lips"/>
    <property type="match status" value="1"/>
</dbReference>
<sequence>MSIFQKEPLYFHFDTEKIHPDMLEVMESMKQLAEKMLFHWRTFPIIPPTPLTEHKDSRLDLKSKTTYKDLFIAPTFDELDEVALNQFGGIKRLSDKQLDSVWKNGEFEVDSIHFPGQFHKWRLTQLLQKGTERAHNTLLDDTALALRIMIITARNRFISHFFSLSQSVRGWATGLWKLLDIFIGMPSTTFGNLGFKVREEHMQYLVAELTVRLNHKRELSNYCEYIKEQCRMLHSDRCKVTDTQPPPVPYRYQTPKGLEIDLRLFNKDLINNCLPILSNILDKEAKGWHVQFRQKCLQEFKDKTISTEEMNEKINEAVMQEYLRRIYQAILSNAELDTLQPGIGELLVSQAQTVITLRKAVESLQHNMQKHKEQLIKHLKKQYPVKSRIQAWMNEQLDCFEEEFISQNLWSAHEEAISLCEEQDLQQAVYFLRRDINFIKERESVLLKELGRVKQPTRIFTFSTRIWFPHNYIIKRYYRGETVVIPTIFKDAPLGITAEKDIVIRKEVPRFDVEKYKDHKTTTRHPFWRWWNYLQRSWTWIWNSMFFFGVVIPWCSPVSLRALFSPASFMPDYQLSQANGALHPKESSRTQTLVSRLQLLWQHVRQSRKQFEEAPDTGFLGKSLSRHINRCWNYGIKGGLGSLLLVTVFPVISLTTSTLSLLLAVTCPLWVPLVTLVAHLGFILFYDVDCPDENRENRFLCLFEAIIWRIFLQGCVQPIAAFLTGAVCCPLAAFFVMFFGVMRRAGRGLWDTLMFQTIIKSRGRVPARDGFIARRIAGPGLASNYFFQIRPEQALAAVEAHLEKDELDAWKVNVLKIIEQPREAYK</sequence>
<feature type="coiled-coil region" evidence="1">
    <location>
        <begin position="354"/>
        <end position="381"/>
    </location>
</feature>
<keyword evidence="4" id="KW-1185">Reference proteome</keyword>
<keyword evidence="2" id="KW-0812">Transmembrane</keyword>
<evidence type="ECO:0000313" key="3">
    <source>
        <dbReference type="EMBL" id="KAK6165166.1"/>
    </source>
</evidence>
<dbReference type="EMBL" id="JAZGQO010000025">
    <property type="protein sequence ID" value="KAK6165166.1"/>
    <property type="molecule type" value="Genomic_DNA"/>
</dbReference>